<dbReference type="InterPro" id="IPR036890">
    <property type="entry name" value="HATPase_C_sf"/>
</dbReference>
<evidence type="ECO:0000313" key="3">
    <source>
        <dbReference type="EMBL" id="GAA4620455.1"/>
    </source>
</evidence>
<feature type="domain" description="Histidine kinase/HSP90-like ATPase" evidence="2">
    <location>
        <begin position="3"/>
        <end position="127"/>
    </location>
</feature>
<evidence type="ECO:0000313" key="4">
    <source>
        <dbReference type="Proteomes" id="UP001501442"/>
    </source>
</evidence>
<keyword evidence="1" id="KW-0418">Kinase</keyword>
<proteinExistence type="predicted"/>
<dbReference type="EMBL" id="BAABHK010000001">
    <property type="protein sequence ID" value="GAA4620455.1"/>
    <property type="molecule type" value="Genomic_DNA"/>
</dbReference>
<protein>
    <recommendedName>
        <fullName evidence="2">Histidine kinase/HSP90-like ATPase domain-containing protein</fullName>
    </recommendedName>
</protein>
<keyword evidence="4" id="KW-1185">Reference proteome</keyword>
<dbReference type="Pfam" id="PF13581">
    <property type="entry name" value="HATPase_c_2"/>
    <property type="match status" value="1"/>
</dbReference>
<gene>
    <name evidence="3" type="ORF">GCM10023196_004520</name>
</gene>
<reference evidence="4" key="1">
    <citation type="journal article" date="2019" name="Int. J. Syst. Evol. Microbiol.">
        <title>The Global Catalogue of Microorganisms (GCM) 10K type strain sequencing project: providing services to taxonomists for standard genome sequencing and annotation.</title>
        <authorList>
            <consortium name="The Broad Institute Genomics Platform"/>
            <consortium name="The Broad Institute Genome Sequencing Center for Infectious Disease"/>
            <person name="Wu L."/>
            <person name="Ma J."/>
        </authorList>
    </citation>
    <scope>NUCLEOTIDE SEQUENCE [LARGE SCALE GENOMIC DNA]</scope>
    <source>
        <strain evidence="4">JCM 17939</strain>
    </source>
</reference>
<dbReference type="InterPro" id="IPR050267">
    <property type="entry name" value="Anti-sigma-factor_SerPK"/>
</dbReference>
<keyword evidence="1" id="KW-0808">Transferase</keyword>
<keyword evidence="1" id="KW-0723">Serine/threonine-protein kinase</keyword>
<name>A0ABP8U401_9ACTN</name>
<sequence length="137" mass="14782">MLIPALPHTVGKARQYARWLLDTWKLPSVVDTVELLVSELVTNAINATGVARLPEDMNQLAGKVQPIYLCVSARPEAVLIEVWDSSSTPPLQRAAADDDESGRGLVLVQALSKEWGCVVLSTGGKIVWCECLIEGSA</sequence>
<dbReference type="RefSeq" id="WP_345428797.1">
    <property type="nucleotide sequence ID" value="NZ_BAABHK010000001.1"/>
</dbReference>
<evidence type="ECO:0000256" key="1">
    <source>
        <dbReference type="ARBA" id="ARBA00022527"/>
    </source>
</evidence>
<dbReference type="Gene3D" id="3.30.565.10">
    <property type="entry name" value="Histidine kinase-like ATPase, C-terminal domain"/>
    <property type="match status" value="1"/>
</dbReference>
<dbReference type="CDD" id="cd16936">
    <property type="entry name" value="HATPase_RsbW-like"/>
    <property type="match status" value="1"/>
</dbReference>
<comment type="caution">
    <text evidence="3">The sequence shown here is derived from an EMBL/GenBank/DDBJ whole genome shotgun (WGS) entry which is preliminary data.</text>
</comment>
<evidence type="ECO:0000259" key="2">
    <source>
        <dbReference type="Pfam" id="PF13581"/>
    </source>
</evidence>
<organism evidence="3 4">
    <name type="scientific">Actinoallomurus vinaceus</name>
    <dbReference type="NCBI Taxonomy" id="1080074"/>
    <lineage>
        <taxon>Bacteria</taxon>
        <taxon>Bacillati</taxon>
        <taxon>Actinomycetota</taxon>
        <taxon>Actinomycetes</taxon>
        <taxon>Streptosporangiales</taxon>
        <taxon>Thermomonosporaceae</taxon>
        <taxon>Actinoallomurus</taxon>
    </lineage>
</organism>
<dbReference type="SUPFAM" id="SSF55874">
    <property type="entry name" value="ATPase domain of HSP90 chaperone/DNA topoisomerase II/histidine kinase"/>
    <property type="match status" value="1"/>
</dbReference>
<dbReference type="PANTHER" id="PTHR35526">
    <property type="entry name" value="ANTI-SIGMA-F FACTOR RSBW-RELATED"/>
    <property type="match status" value="1"/>
</dbReference>
<dbReference type="InterPro" id="IPR003594">
    <property type="entry name" value="HATPase_dom"/>
</dbReference>
<dbReference type="Proteomes" id="UP001501442">
    <property type="component" value="Unassembled WGS sequence"/>
</dbReference>
<dbReference type="PANTHER" id="PTHR35526:SF3">
    <property type="entry name" value="ANTI-SIGMA-F FACTOR RSBW"/>
    <property type="match status" value="1"/>
</dbReference>
<accession>A0ABP8U401</accession>